<accession>A0ACA9S3R5</accession>
<evidence type="ECO:0000313" key="1">
    <source>
        <dbReference type="EMBL" id="CAG8824878.1"/>
    </source>
</evidence>
<keyword evidence="2" id="KW-1185">Reference proteome</keyword>
<gene>
    <name evidence="1" type="ORF">RPERSI_LOCUS26353</name>
</gene>
<dbReference type="EMBL" id="CAJVQC010089624">
    <property type="protein sequence ID" value="CAG8824878.1"/>
    <property type="molecule type" value="Genomic_DNA"/>
</dbReference>
<feature type="non-terminal residue" evidence="1">
    <location>
        <position position="194"/>
    </location>
</feature>
<protein>
    <submittedName>
        <fullName evidence="1">36730_t:CDS:1</fullName>
    </submittedName>
</protein>
<name>A0ACA9S3R5_9GLOM</name>
<feature type="non-terminal residue" evidence="1">
    <location>
        <position position="1"/>
    </location>
</feature>
<organism evidence="1 2">
    <name type="scientific">Racocetra persica</name>
    <dbReference type="NCBI Taxonomy" id="160502"/>
    <lineage>
        <taxon>Eukaryota</taxon>
        <taxon>Fungi</taxon>
        <taxon>Fungi incertae sedis</taxon>
        <taxon>Mucoromycota</taxon>
        <taxon>Glomeromycotina</taxon>
        <taxon>Glomeromycetes</taxon>
        <taxon>Diversisporales</taxon>
        <taxon>Gigasporaceae</taxon>
        <taxon>Racocetra</taxon>
    </lineage>
</organism>
<reference evidence="1" key="1">
    <citation type="submission" date="2021-06" db="EMBL/GenBank/DDBJ databases">
        <authorList>
            <person name="Kallberg Y."/>
            <person name="Tangrot J."/>
            <person name="Rosling A."/>
        </authorList>
    </citation>
    <scope>NUCLEOTIDE SEQUENCE</scope>
    <source>
        <strain evidence="1">MA461A</strain>
    </source>
</reference>
<evidence type="ECO:0000313" key="2">
    <source>
        <dbReference type="Proteomes" id="UP000789920"/>
    </source>
</evidence>
<comment type="caution">
    <text evidence="1">The sequence shown here is derived from an EMBL/GenBank/DDBJ whole genome shotgun (WGS) entry which is preliminary data.</text>
</comment>
<dbReference type="Proteomes" id="UP000789920">
    <property type="component" value="Unassembled WGS sequence"/>
</dbReference>
<proteinExistence type="predicted"/>
<sequence>LTSANPSIRDETEIFQKTLGAFISEVGGAYSFFAAIITLIFGASKFSPCKEYFNCHKVYRPIRRQLKKDYAERYNTKYGIPLIDNLYDEYKELKDKEIKDEKIKYEKINGVKINEQDSEQINDEPEQDSEQIKDKTDSEQIKILTQRLAALEDLSKLLIQRLAALEDLLKEHYLDTSILESIKAVRERIDEDED</sequence>